<reference evidence="1 2" key="1">
    <citation type="journal article" date="2019" name="Sci. Rep.">
        <title>Orb-weaving spider Araneus ventricosus genome elucidates the spidroin gene catalogue.</title>
        <authorList>
            <person name="Kono N."/>
            <person name="Nakamura H."/>
            <person name="Ohtoshi R."/>
            <person name="Moran D.A.P."/>
            <person name="Shinohara A."/>
            <person name="Yoshida Y."/>
            <person name="Fujiwara M."/>
            <person name="Mori M."/>
            <person name="Tomita M."/>
            <person name="Arakawa K."/>
        </authorList>
    </citation>
    <scope>NUCLEOTIDE SEQUENCE [LARGE SCALE GENOMIC DNA]</scope>
</reference>
<gene>
    <name evidence="1" type="ORF">AVEN_160978_1</name>
</gene>
<name>A0A4Y2T930_ARAVE</name>
<dbReference type="Proteomes" id="UP000499080">
    <property type="component" value="Unassembled WGS sequence"/>
</dbReference>
<evidence type="ECO:0000313" key="2">
    <source>
        <dbReference type="Proteomes" id="UP000499080"/>
    </source>
</evidence>
<protein>
    <submittedName>
        <fullName evidence="1">Uncharacterized protein</fullName>
    </submittedName>
</protein>
<evidence type="ECO:0000313" key="1">
    <source>
        <dbReference type="EMBL" id="GBN97087.1"/>
    </source>
</evidence>
<organism evidence="1 2">
    <name type="scientific">Araneus ventricosus</name>
    <name type="common">Orbweaver spider</name>
    <name type="synonym">Epeira ventricosa</name>
    <dbReference type="NCBI Taxonomy" id="182803"/>
    <lineage>
        <taxon>Eukaryota</taxon>
        <taxon>Metazoa</taxon>
        <taxon>Ecdysozoa</taxon>
        <taxon>Arthropoda</taxon>
        <taxon>Chelicerata</taxon>
        <taxon>Arachnida</taxon>
        <taxon>Araneae</taxon>
        <taxon>Araneomorphae</taxon>
        <taxon>Entelegynae</taxon>
        <taxon>Araneoidea</taxon>
        <taxon>Araneidae</taxon>
        <taxon>Araneus</taxon>
    </lineage>
</organism>
<dbReference type="EMBL" id="BGPR01026959">
    <property type="protein sequence ID" value="GBN97087.1"/>
    <property type="molecule type" value="Genomic_DNA"/>
</dbReference>
<comment type="caution">
    <text evidence="1">The sequence shown here is derived from an EMBL/GenBank/DDBJ whole genome shotgun (WGS) entry which is preliminary data.</text>
</comment>
<accession>A0A4Y2T930</accession>
<dbReference type="AlphaFoldDB" id="A0A4Y2T930"/>
<proteinExistence type="predicted"/>
<sequence>MKKGRCCQVVRSQLSGRRVPASKPISTKELPRIQCQHLTRLKFTSSFKTGKFGRKRHELDSPNLGGHLPHHRLLYPSLKAHGNWLRFARIIGPPTPLISLAISEPHLNTEEANRLKPAIFAVEGKFLDRTGPPRSVLEG</sequence>
<keyword evidence="2" id="KW-1185">Reference proteome</keyword>